<dbReference type="Gene3D" id="3.40.50.720">
    <property type="entry name" value="NAD(P)-binding Rossmann-like Domain"/>
    <property type="match status" value="1"/>
</dbReference>
<dbReference type="SUPFAM" id="SSF51735">
    <property type="entry name" value="NAD(P)-binding Rossmann-fold domains"/>
    <property type="match status" value="1"/>
</dbReference>
<accession>A0ABY8AMP7</accession>
<dbReference type="CDD" id="cd05254">
    <property type="entry name" value="dTDP_HR_like_SDR_e"/>
    <property type="match status" value="1"/>
</dbReference>
<evidence type="ECO:0000256" key="5">
    <source>
        <dbReference type="ARBA" id="ARBA00048200"/>
    </source>
</evidence>
<dbReference type="InterPro" id="IPR029903">
    <property type="entry name" value="RmlD-like-bd"/>
</dbReference>
<dbReference type="Gene3D" id="3.90.25.10">
    <property type="entry name" value="UDP-galactose 4-epimerase, domain 1"/>
    <property type="match status" value="1"/>
</dbReference>
<keyword evidence="9" id="KW-1185">Reference proteome</keyword>
<comment type="catalytic activity">
    <reaction evidence="5 6">
        <text>dTDP-beta-L-rhamnose + NADP(+) = dTDP-4-dehydro-beta-L-rhamnose + NADPH + H(+)</text>
        <dbReference type="Rhea" id="RHEA:21796"/>
        <dbReference type="ChEBI" id="CHEBI:15378"/>
        <dbReference type="ChEBI" id="CHEBI:57510"/>
        <dbReference type="ChEBI" id="CHEBI:57783"/>
        <dbReference type="ChEBI" id="CHEBI:58349"/>
        <dbReference type="ChEBI" id="CHEBI:62830"/>
        <dbReference type="EC" id="1.1.1.133"/>
    </reaction>
</comment>
<dbReference type="PANTHER" id="PTHR10491">
    <property type="entry name" value="DTDP-4-DEHYDRORHAMNOSE REDUCTASE"/>
    <property type="match status" value="1"/>
</dbReference>
<comment type="function">
    <text evidence="6">Catalyzes the reduction of dTDP-6-deoxy-L-lyxo-4-hexulose to yield dTDP-L-rhamnose.</text>
</comment>
<reference evidence="8 9" key="1">
    <citation type="submission" date="2023-02" db="EMBL/GenBank/DDBJ databases">
        <title>Genome Sequence of L. cardiaca H63T.</title>
        <authorList>
            <person name="Lopez A.E."/>
            <person name="Cianciotto N.P."/>
        </authorList>
    </citation>
    <scope>NUCLEOTIDE SEQUENCE [LARGE SCALE GENOMIC DNA]</scope>
    <source>
        <strain evidence="8 9">H63</strain>
    </source>
</reference>
<feature type="domain" description="RmlD-like substrate binding" evidence="7">
    <location>
        <begin position="1"/>
        <end position="290"/>
    </location>
</feature>
<dbReference type="EMBL" id="CP119078">
    <property type="protein sequence ID" value="WED41912.1"/>
    <property type="molecule type" value="Genomic_DNA"/>
</dbReference>
<evidence type="ECO:0000256" key="3">
    <source>
        <dbReference type="ARBA" id="ARBA00012929"/>
    </source>
</evidence>
<evidence type="ECO:0000256" key="4">
    <source>
        <dbReference type="ARBA" id="ARBA00017099"/>
    </source>
</evidence>
<evidence type="ECO:0000313" key="8">
    <source>
        <dbReference type="EMBL" id="WED41912.1"/>
    </source>
</evidence>
<evidence type="ECO:0000259" key="7">
    <source>
        <dbReference type="Pfam" id="PF04321"/>
    </source>
</evidence>
<name>A0ABY8AMP7_9GAMM</name>
<evidence type="ECO:0000256" key="6">
    <source>
        <dbReference type="RuleBase" id="RU364082"/>
    </source>
</evidence>
<keyword evidence="6 8" id="KW-0560">Oxidoreductase</keyword>
<evidence type="ECO:0000256" key="1">
    <source>
        <dbReference type="ARBA" id="ARBA00004781"/>
    </source>
</evidence>
<gene>
    <name evidence="8" type="primary">rfbD</name>
    <name evidence="8" type="ORF">PXX05_08180</name>
</gene>
<protein>
    <recommendedName>
        <fullName evidence="4 6">dTDP-4-dehydrorhamnose reductase</fullName>
        <ecNumber evidence="3 6">1.1.1.133</ecNumber>
    </recommendedName>
</protein>
<keyword evidence="6" id="KW-0521">NADP</keyword>
<dbReference type="RefSeq" id="WP_275087736.1">
    <property type="nucleotide sequence ID" value="NZ_CP119078.1"/>
</dbReference>
<evidence type="ECO:0000256" key="2">
    <source>
        <dbReference type="ARBA" id="ARBA00010944"/>
    </source>
</evidence>
<comment type="pathway">
    <text evidence="1 6">Carbohydrate biosynthesis; dTDP-L-rhamnose biosynthesis.</text>
</comment>
<dbReference type="InterPro" id="IPR005913">
    <property type="entry name" value="dTDP_dehydrorham_reduct"/>
</dbReference>
<sequence length="299" mass="34017">MKILLLGSTGQVGSELIAWFANSKHEILSLSRKECDLLDPQKVFPALAQFEVDLVVNAAAYTAVDRAEDEVELAKQINGYSIKEVANYCQSRNIPLIHFSTDYVFDGLKSEGYTEEDLTNPKSAYGHSKLLGEQLIQAHLGKHLILRVSWVFSKNRQNFVKTILRLANTREELGIVADQWGRPTAAKDIARVIDTIIQKLDAGGFNNWGIYHYASQGPTNWYEFATSFLKVAKDRGYPLLLNRLQAIKTEEYPTKAQRPKNSVLITNKIEKIFNIECAHWDNYLLEVIDQSMQEEIRRP</sequence>
<dbReference type="NCBIfam" id="TIGR01214">
    <property type="entry name" value="rmlD"/>
    <property type="match status" value="1"/>
</dbReference>
<dbReference type="PANTHER" id="PTHR10491:SF4">
    <property type="entry name" value="METHIONINE ADENOSYLTRANSFERASE 2 SUBUNIT BETA"/>
    <property type="match status" value="1"/>
</dbReference>
<dbReference type="Pfam" id="PF04321">
    <property type="entry name" value="RmlD_sub_bind"/>
    <property type="match status" value="1"/>
</dbReference>
<dbReference type="InterPro" id="IPR036291">
    <property type="entry name" value="NAD(P)-bd_dom_sf"/>
</dbReference>
<comment type="similarity">
    <text evidence="2 6">Belongs to the dTDP-4-dehydrorhamnose reductase family.</text>
</comment>
<dbReference type="EC" id="1.1.1.133" evidence="3 6"/>
<organism evidence="8 9">
    <name type="scientific">Legionella cardiaca</name>
    <dbReference type="NCBI Taxonomy" id="1071983"/>
    <lineage>
        <taxon>Bacteria</taxon>
        <taxon>Pseudomonadati</taxon>
        <taxon>Pseudomonadota</taxon>
        <taxon>Gammaproteobacteria</taxon>
        <taxon>Legionellales</taxon>
        <taxon>Legionellaceae</taxon>
        <taxon>Legionella</taxon>
    </lineage>
</organism>
<evidence type="ECO:0000313" key="9">
    <source>
        <dbReference type="Proteomes" id="UP001222087"/>
    </source>
</evidence>
<dbReference type="Proteomes" id="UP001222087">
    <property type="component" value="Chromosome"/>
</dbReference>
<proteinExistence type="inferred from homology"/>
<comment type="cofactor">
    <cofactor evidence="6">
        <name>Mg(2+)</name>
        <dbReference type="ChEBI" id="CHEBI:18420"/>
    </cofactor>
    <text evidence="6">Binds 1 Mg(2+) ion per monomer.</text>
</comment>
<dbReference type="GO" id="GO:0008831">
    <property type="term" value="F:dTDP-4-dehydrorhamnose reductase activity"/>
    <property type="evidence" value="ECO:0007669"/>
    <property type="project" value="UniProtKB-EC"/>
</dbReference>